<dbReference type="EMBL" id="SDJR01000006">
    <property type="protein sequence ID" value="RXR25264.1"/>
    <property type="molecule type" value="Genomic_DNA"/>
</dbReference>
<evidence type="ECO:0000313" key="4">
    <source>
        <dbReference type="EMBL" id="RXR32795.1"/>
    </source>
</evidence>
<evidence type="ECO:0000259" key="2">
    <source>
        <dbReference type="PROSITE" id="PS50937"/>
    </source>
</evidence>
<dbReference type="Gene3D" id="1.10.1660.10">
    <property type="match status" value="1"/>
</dbReference>
<evidence type="ECO:0000313" key="5">
    <source>
        <dbReference type="Proteomes" id="UP000289805"/>
    </source>
</evidence>
<comment type="caution">
    <text evidence="4">The sequence shown here is derived from an EMBL/GenBank/DDBJ whole genome shotgun (WGS) entry which is preliminary data.</text>
</comment>
<accession>A0A4Q1KSZ1</accession>
<protein>
    <submittedName>
        <fullName evidence="4">MerR family transcriptional regulator</fullName>
    </submittedName>
</protein>
<name>A0A4Q1KSZ1_9CELL</name>
<dbReference type="SMART" id="SM00422">
    <property type="entry name" value="HTH_MERR"/>
    <property type="match status" value="1"/>
</dbReference>
<reference evidence="5 6" key="1">
    <citation type="submission" date="2019-01" db="EMBL/GenBank/DDBJ databases">
        <title>Oerskovia turbata Genome sequencing and assembly.</title>
        <authorList>
            <person name="Dou T."/>
        </authorList>
    </citation>
    <scope>NUCLEOTIDE SEQUENCE [LARGE SCALE GENOMIC DNA]</scope>
    <source>
        <strain evidence="4 5">JCM12123</strain>
        <strain evidence="3 6">JCM3160</strain>
    </source>
</reference>
<dbReference type="NCBIfam" id="NF047375">
    <property type="entry name" value="HeatShock_HspR"/>
    <property type="match status" value="1"/>
</dbReference>
<dbReference type="InterPro" id="IPR009061">
    <property type="entry name" value="DNA-bd_dom_put_sf"/>
</dbReference>
<evidence type="ECO:0000313" key="6">
    <source>
        <dbReference type="Proteomes" id="UP000290517"/>
    </source>
</evidence>
<dbReference type="Proteomes" id="UP000290517">
    <property type="component" value="Unassembled WGS sequence"/>
</dbReference>
<dbReference type="PANTHER" id="PTHR30204:SF58">
    <property type="entry name" value="HTH-TYPE TRANSCRIPTIONAL REGULATOR YFMP"/>
    <property type="match status" value="1"/>
</dbReference>
<feature type="domain" description="HTH merR-type" evidence="2">
    <location>
        <begin position="22"/>
        <end position="91"/>
    </location>
</feature>
<dbReference type="Proteomes" id="UP000289805">
    <property type="component" value="Unassembled WGS sequence"/>
</dbReference>
<dbReference type="GO" id="GO:0003677">
    <property type="term" value="F:DNA binding"/>
    <property type="evidence" value="ECO:0007669"/>
    <property type="project" value="UniProtKB-KW"/>
</dbReference>
<keyword evidence="1" id="KW-0238">DNA-binding</keyword>
<proteinExistence type="predicted"/>
<dbReference type="CDD" id="cd04766">
    <property type="entry name" value="HTH_HspR"/>
    <property type="match status" value="1"/>
</dbReference>
<dbReference type="GO" id="GO:0003700">
    <property type="term" value="F:DNA-binding transcription factor activity"/>
    <property type="evidence" value="ECO:0007669"/>
    <property type="project" value="InterPro"/>
</dbReference>
<dbReference type="EMBL" id="SDJQ01000017">
    <property type="protein sequence ID" value="RXR32795.1"/>
    <property type="molecule type" value="Genomic_DNA"/>
</dbReference>
<evidence type="ECO:0000256" key="1">
    <source>
        <dbReference type="ARBA" id="ARBA00023125"/>
    </source>
</evidence>
<dbReference type="STRING" id="1713.GCA_000718325_00618"/>
<dbReference type="InterPro" id="IPR047057">
    <property type="entry name" value="MerR_fam"/>
</dbReference>
<keyword evidence="6" id="KW-1185">Reference proteome</keyword>
<dbReference type="InterPro" id="IPR000551">
    <property type="entry name" value="MerR-type_HTH_dom"/>
</dbReference>
<gene>
    <name evidence="3" type="ORF">EQW73_10430</name>
    <name evidence="4" type="ORF">EQW78_13755</name>
</gene>
<organism evidence="4 5">
    <name type="scientific">Oerskovia turbata</name>
    <dbReference type="NCBI Taxonomy" id="1713"/>
    <lineage>
        <taxon>Bacteria</taxon>
        <taxon>Bacillati</taxon>
        <taxon>Actinomycetota</taxon>
        <taxon>Actinomycetes</taxon>
        <taxon>Micrococcales</taxon>
        <taxon>Cellulomonadaceae</taxon>
        <taxon>Oerskovia</taxon>
    </lineage>
</organism>
<dbReference type="Pfam" id="PF13411">
    <property type="entry name" value="MerR_1"/>
    <property type="match status" value="1"/>
</dbReference>
<evidence type="ECO:0000313" key="3">
    <source>
        <dbReference type="EMBL" id="RXR25264.1"/>
    </source>
</evidence>
<dbReference type="PANTHER" id="PTHR30204">
    <property type="entry name" value="REDOX-CYCLING DRUG-SENSING TRANSCRIPTIONAL ACTIVATOR SOXR"/>
    <property type="match status" value="1"/>
</dbReference>
<dbReference type="SUPFAM" id="SSF46955">
    <property type="entry name" value="Putative DNA-binding domain"/>
    <property type="match status" value="1"/>
</dbReference>
<dbReference type="AlphaFoldDB" id="A0A4Q1KSZ1"/>
<sequence length="168" mass="18299">MARNEAPTGSQIPFNAYDDAPVLAISQAAALAGMHPQTLRQYDRLGLVTPRRTMGRGRRYSQRDVAKLLEVQRLSQEEGINLAGIRRILALEEQVSRLEARLDALSARLEGGRVFAAGVSGDVVMVPRGRRVRRTTADRGADPGRGGGQVVESTETRALVLWRPGRGS</sequence>
<dbReference type="RefSeq" id="WP_051702659.1">
    <property type="nucleotide sequence ID" value="NZ_JOFV01000003.1"/>
</dbReference>
<dbReference type="PROSITE" id="PS50937">
    <property type="entry name" value="HTH_MERR_2"/>
    <property type="match status" value="1"/>
</dbReference>
<dbReference type="OrthoDB" id="5345718at2"/>